<organism evidence="3 4">
    <name type="scientific">Ceratodon purpureus</name>
    <name type="common">Fire moss</name>
    <name type="synonym">Dicranum purpureum</name>
    <dbReference type="NCBI Taxonomy" id="3225"/>
    <lineage>
        <taxon>Eukaryota</taxon>
        <taxon>Viridiplantae</taxon>
        <taxon>Streptophyta</taxon>
        <taxon>Embryophyta</taxon>
        <taxon>Bryophyta</taxon>
        <taxon>Bryophytina</taxon>
        <taxon>Bryopsida</taxon>
        <taxon>Dicranidae</taxon>
        <taxon>Pseudoditrichales</taxon>
        <taxon>Ditrichaceae</taxon>
        <taxon>Ceratodon</taxon>
    </lineage>
</organism>
<keyword evidence="2" id="KW-0732">Signal</keyword>
<accession>A0A8T0GY05</accession>
<name>A0A8T0GY05_CERPU</name>
<dbReference type="AlphaFoldDB" id="A0A8T0GY05"/>
<keyword evidence="4" id="KW-1185">Reference proteome</keyword>
<feature type="compositionally biased region" description="Polar residues" evidence="1">
    <location>
        <begin position="58"/>
        <end position="80"/>
    </location>
</feature>
<dbReference type="Proteomes" id="UP000822688">
    <property type="component" value="Chromosome 8"/>
</dbReference>
<reference evidence="3" key="1">
    <citation type="submission" date="2020-06" db="EMBL/GenBank/DDBJ databases">
        <title>WGS assembly of Ceratodon purpureus strain R40.</title>
        <authorList>
            <person name="Carey S.B."/>
            <person name="Jenkins J."/>
            <person name="Shu S."/>
            <person name="Lovell J.T."/>
            <person name="Sreedasyam A."/>
            <person name="Maumus F."/>
            <person name="Tiley G.P."/>
            <person name="Fernandez-Pozo N."/>
            <person name="Barry K."/>
            <person name="Chen C."/>
            <person name="Wang M."/>
            <person name="Lipzen A."/>
            <person name="Daum C."/>
            <person name="Saski C.A."/>
            <person name="Payton A.C."/>
            <person name="Mcbreen J.C."/>
            <person name="Conrad R.E."/>
            <person name="Kollar L.M."/>
            <person name="Olsson S."/>
            <person name="Huttunen S."/>
            <person name="Landis J.B."/>
            <person name="Wickett N.J."/>
            <person name="Johnson M.G."/>
            <person name="Rensing S.A."/>
            <person name="Grimwood J."/>
            <person name="Schmutz J."/>
            <person name="Mcdaniel S.F."/>
        </authorList>
    </citation>
    <scope>NUCLEOTIDE SEQUENCE</scope>
    <source>
        <strain evidence="3">R40</strain>
    </source>
</reference>
<evidence type="ECO:0000313" key="4">
    <source>
        <dbReference type="Proteomes" id="UP000822688"/>
    </source>
</evidence>
<gene>
    <name evidence="3" type="ORF">KC19_8G068700</name>
</gene>
<comment type="caution">
    <text evidence="3">The sequence shown here is derived from an EMBL/GenBank/DDBJ whole genome shotgun (WGS) entry which is preliminary data.</text>
</comment>
<feature type="signal peptide" evidence="2">
    <location>
        <begin position="1"/>
        <end position="17"/>
    </location>
</feature>
<sequence>MAVAYTHRLLLIPLTHATLPASNDECLCQKAARTSKLLLPSSFQVLVNYLHADRLPEQSGSSCPGTYQSTKTSCRTPSSANKRTKINIQTAVGVRAPHHLLSQYNHISFLTIDLFPSIPHCNRTTKRNTPTPLLKLPLIKHNISIRPIHSSYHASIRHPPIPIPLPSQHMAPECTPSSLLAPHVLPPHDATDPLACHHSQSIKPCHTPPITPRHHSTYTPIPRRPTSNHNRTGALPFQCSM</sequence>
<evidence type="ECO:0000256" key="2">
    <source>
        <dbReference type="SAM" id="SignalP"/>
    </source>
</evidence>
<protein>
    <submittedName>
        <fullName evidence="3">Uncharacterized protein</fullName>
    </submittedName>
</protein>
<feature type="region of interest" description="Disordered" evidence="1">
    <location>
        <begin position="57"/>
        <end position="80"/>
    </location>
</feature>
<proteinExistence type="predicted"/>
<feature type="region of interest" description="Disordered" evidence="1">
    <location>
        <begin position="217"/>
        <end position="241"/>
    </location>
</feature>
<feature type="chain" id="PRO_5035782946" evidence="2">
    <location>
        <begin position="18"/>
        <end position="241"/>
    </location>
</feature>
<dbReference type="EMBL" id="CM026429">
    <property type="protein sequence ID" value="KAG0563910.1"/>
    <property type="molecule type" value="Genomic_DNA"/>
</dbReference>
<evidence type="ECO:0000313" key="3">
    <source>
        <dbReference type="EMBL" id="KAG0563910.1"/>
    </source>
</evidence>
<evidence type="ECO:0000256" key="1">
    <source>
        <dbReference type="SAM" id="MobiDB-lite"/>
    </source>
</evidence>